<dbReference type="Proteomes" id="UP001151760">
    <property type="component" value="Unassembled WGS sequence"/>
</dbReference>
<comment type="caution">
    <text evidence="1">The sequence shown here is derived from an EMBL/GenBank/DDBJ whole genome shotgun (WGS) entry which is preliminary data.</text>
</comment>
<evidence type="ECO:0000313" key="1">
    <source>
        <dbReference type="EMBL" id="GJT15263.1"/>
    </source>
</evidence>
<protein>
    <submittedName>
        <fullName evidence="1">Uncharacterized protein</fullName>
    </submittedName>
</protein>
<reference evidence="1" key="2">
    <citation type="submission" date="2022-01" db="EMBL/GenBank/DDBJ databases">
        <authorList>
            <person name="Yamashiro T."/>
            <person name="Shiraishi A."/>
            <person name="Satake H."/>
            <person name="Nakayama K."/>
        </authorList>
    </citation>
    <scope>NUCLEOTIDE SEQUENCE</scope>
</reference>
<evidence type="ECO:0000313" key="2">
    <source>
        <dbReference type="Proteomes" id="UP001151760"/>
    </source>
</evidence>
<keyword evidence="2" id="KW-1185">Reference proteome</keyword>
<reference evidence="1" key="1">
    <citation type="journal article" date="2022" name="Int. J. Mol. Sci.">
        <title>Draft Genome of Tanacetum Coccineum: Genomic Comparison of Closely Related Tanacetum-Family Plants.</title>
        <authorList>
            <person name="Yamashiro T."/>
            <person name="Shiraishi A."/>
            <person name="Nakayama K."/>
            <person name="Satake H."/>
        </authorList>
    </citation>
    <scope>NUCLEOTIDE SEQUENCE</scope>
</reference>
<sequence>MDCFERCNCDTLEQDFRLSRCLNVLLSLYQLEKQLDKDEFQEDRSMAAFWVINKQFQMFIDSQFTWDYDSQMTEKYFAEYTRIEVRQFRDSLIQHMESVLISSGHRFSRKKTSAVYEKTSPRSCLRWIPTGRIFKLAGLRWIPTGKMFIDSTTKVDSEPPNGSNEDITNPYGYNQTLNVSARTLILSAGLALQRQMASAGNTSGPAPKRKERCTLQCALSSKEEKSSCFRPFSSTFFIFSHARSIIKWIDYFNPPPCVVSPDPVVVAAPRPVDPAGSPLSTTIDQDVPSASTSPTNQEIQFQVTHQGVEEQIHGHQNAQFDNAPLLHNLPSDPSLEETTLQGVIPSNLHPLNQSFDTLTKLT</sequence>
<accession>A0ABQ5BL27</accession>
<dbReference type="EMBL" id="BQNB010013382">
    <property type="protein sequence ID" value="GJT15263.1"/>
    <property type="molecule type" value="Genomic_DNA"/>
</dbReference>
<name>A0ABQ5BL27_9ASTR</name>
<proteinExistence type="predicted"/>
<organism evidence="1 2">
    <name type="scientific">Tanacetum coccineum</name>
    <dbReference type="NCBI Taxonomy" id="301880"/>
    <lineage>
        <taxon>Eukaryota</taxon>
        <taxon>Viridiplantae</taxon>
        <taxon>Streptophyta</taxon>
        <taxon>Embryophyta</taxon>
        <taxon>Tracheophyta</taxon>
        <taxon>Spermatophyta</taxon>
        <taxon>Magnoliopsida</taxon>
        <taxon>eudicotyledons</taxon>
        <taxon>Gunneridae</taxon>
        <taxon>Pentapetalae</taxon>
        <taxon>asterids</taxon>
        <taxon>campanulids</taxon>
        <taxon>Asterales</taxon>
        <taxon>Asteraceae</taxon>
        <taxon>Asteroideae</taxon>
        <taxon>Anthemideae</taxon>
        <taxon>Anthemidinae</taxon>
        <taxon>Tanacetum</taxon>
    </lineage>
</organism>
<gene>
    <name evidence="1" type="ORF">Tco_0873969</name>
</gene>